<protein>
    <submittedName>
        <fullName evidence="1">Nuclear transport factor 2 family protein</fullName>
    </submittedName>
</protein>
<dbReference type="InterPro" id="IPR032710">
    <property type="entry name" value="NTF2-like_dom_sf"/>
</dbReference>
<proteinExistence type="predicted"/>
<evidence type="ECO:0000313" key="1">
    <source>
        <dbReference type="EMBL" id="MFC4960589.1"/>
    </source>
</evidence>
<gene>
    <name evidence="1" type="ORF">ACFPFX_30255</name>
</gene>
<keyword evidence="2" id="KW-1185">Reference proteome</keyword>
<sequence length="83" mass="8874">MVFDAPPPYGGVRGIEAYRQTWPPSFARLAQGAVFEMESLDVTAGAEVAFARALLRWGTSQEPAGRPDSGVCGCRSGCARRGR</sequence>
<dbReference type="Gene3D" id="3.10.450.50">
    <property type="match status" value="1"/>
</dbReference>
<evidence type="ECO:0000313" key="2">
    <source>
        <dbReference type="Proteomes" id="UP001595834"/>
    </source>
</evidence>
<comment type="caution">
    <text evidence="1">The sequence shown here is derived from an EMBL/GenBank/DDBJ whole genome shotgun (WGS) entry which is preliminary data.</text>
</comment>
<dbReference type="Proteomes" id="UP001595834">
    <property type="component" value="Unassembled WGS sequence"/>
</dbReference>
<dbReference type="SUPFAM" id="SSF54427">
    <property type="entry name" value="NTF2-like"/>
    <property type="match status" value="1"/>
</dbReference>
<accession>A0ABV9UXP0</accession>
<name>A0ABV9UXP0_9ACTN</name>
<organism evidence="1 2">
    <name type="scientific">Streptomyces mauvecolor</name>
    <dbReference type="NCBI Taxonomy" id="58345"/>
    <lineage>
        <taxon>Bacteria</taxon>
        <taxon>Bacillati</taxon>
        <taxon>Actinomycetota</taxon>
        <taxon>Actinomycetes</taxon>
        <taxon>Kitasatosporales</taxon>
        <taxon>Streptomycetaceae</taxon>
        <taxon>Streptomyces</taxon>
    </lineage>
</organism>
<dbReference type="RefSeq" id="WP_381228846.1">
    <property type="nucleotide sequence ID" value="NZ_JBHSIZ010000036.1"/>
</dbReference>
<reference evidence="2" key="1">
    <citation type="journal article" date="2019" name="Int. J. Syst. Evol. Microbiol.">
        <title>The Global Catalogue of Microorganisms (GCM) 10K type strain sequencing project: providing services to taxonomists for standard genome sequencing and annotation.</title>
        <authorList>
            <consortium name="The Broad Institute Genomics Platform"/>
            <consortium name="The Broad Institute Genome Sequencing Center for Infectious Disease"/>
            <person name="Wu L."/>
            <person name="Ma J."/>
        </authorList>
    </citation>
    <scope>NUCLEOTIDE SEQUENCE [LARGE SCALE GENOMIC DNA]</scope>
    <source>
        <strain evidence="2">CCM 7224</strain>
    </source>
</reference>
<dbReference type="EMBL" id="JBHSIZ010000036">
    <property type="protein sequence ID" value="MFC4960589.1"/>
    <property type="molecule type" value="Genomic_DNA"/>
</dbReference>